<dbReference type="SUPFAM" id="SSF50199">
    <property type="entry name" value="Staphylococcal nuclease"/>
    <property type="match status" value="1"/>
</dbReference>
<dbReference type="InterPro" id="IPR035437">
    <property type="entry name" value="SNase_OB-fold_sf"/>
</dbReference>
<dbReference type="Gene3D" id="2.40.50.90">
    <property type="match status" value="1"/>
</dbReference>
<dbReference type="Proteomes" id="UP000309128">
    <property type="component" value="Unassembled WGS sequence"/>
</dbReference>
<comment type="caution">
    <text evidence="3">The sequence shown here is derived from an EMBL/GenBank/DDBJ whole genome shotgun (WGS) entry which is preliminary data.</text>
</comment>
<dbReference type="PROSITE" id="PS50830">
    <property type="entry name" value="TNASE_3"/>
    <property type="match status" value="1"/>
</dbReference>
<keyword evidence="4" id="KW-1185">Reference proteome</keyword>
<reference evidence="3 4" key="1">
    <citation type="submission" date="2019-05" db="EMBL/GenBank/DDBJ databases">
        <title>Draft genome sequence of Nonomuraea turkmeniaca DSM 43926.</title>
        <authorList>
            <person name="Saricaoglu S."/>
            <person name="Isik K."/>
        </authorList>
    </citation>
    <scope>NUCLEOTIDE SEQUENCE [LARGE SCALE GENOMIC DNA]</scope>
    <source>
        <strain evidence="3 4">DSM 43926</strain>
    </source>
</reference>
<dbReference type="RefSeq" id="WP_138666367.1">
    <property type="nucleotide sequence ID" value="NZ_VCKY01000034.1"/>
</dbReference>
<evidence type="ECO:0000256" key="1">
    <source>
        <dbReference type="SAM" id="MobiDB-lite"/>
    </source>
</evidence>
<evidence type="ECO:0000313" key="4">
    <source>
        <dbReference type="Proteomes" id="UP000309128"/>
    </source>
</evidence>
<evidence type="ECO:0000259" key="2">
    <source>
        <dbReference type="PROSITE" id="PS50830"/>
    </source>
</evidence>
<evidence type="ECO:0000313" key="3">
    <source>
        <dbReference type="EMBL" id="TMR22059.1"/>
    </source>
</evidence>
<sequence>MATSAASPTSGDVTTQPAEQSPHRGHRPGCRCIKKTPAVAAPQPERWVYLATIAKVVDGDTVDAVVDVGFGISHKIRVRLAGVYAPELGTPEGAAARDFTAQWVAEHGPTFWVRTFRDRRERYGRYLATVTPEAEGDGLGAALVAAGHASTAS</sequence>
<organism evidence="3 4">
    <name type="scientific">Nonomuraea turkmeniaca</name>
    <dbReference type="NCBI Taxonomy" id="103838"/>
    <lineage>
        <taxon>Bacteria</taxon>
        <taxon>Bacillati</taxon>
        <taxon>Actinomycetota</taxon>
        <taxon>Actinomycetes</taxon>
        <taxon>Streptosporangiales</taxon>
        <taxon>Streptosporangiaceae</taxon>
        <taxon>Nonomuraea</taxon>
    </lineage>
</organism>
<dbReference type="AlphaFoldDB" id="A0A5S4FN54"/>
<dbReference type="InterPro" id="IPR016071">
    <property type="entry name" value="Staphylococal_nuclease_OB-fold"/>
</dbReference>
<name>A0A5S4FN54_9ACTN</name>
<proteinExistence type="predicted"/>
<feature type="domain" description="TNase-like" evidence="2">
    <location>
        <begin position="47"/>
        <end position="153"/>
    </location>
</feature>
<protein>
    <recommendedName>
        <fullName evidence="2">TNase-like domain-containing protein</fullName>
    </recommendedName>
</protein>
<feature type="region of interest" description="Disordered" evidence="1">
    <location>
        <begin position="1"/>
        <end position="30"/>
    </location>
</feature>
<accession>A0A5S4FN54</accession>
<dbReference type="Pfam" id="PF00565">
    <property type="entry name" value="SNase"/>
    <property type="match status" value="1"/>
</dbReference>
<gene>
    <name evidence="3" type="ORF">ETD86_12890</name>
</gene>
<dbReference type="EMBL" id="VCKY01000034">
    <property type="protein sequence ID" value="TMR22059.1"/>
    <property type="molecule type" value="Genomic_DNA"/>
</dbReference>
<feature type="compositionally biased region" description="Polar residues" evidence="1">
    <location>
        <begin position="1"/>
        <end position="19"/>
    </location>
</feature>